<name>A0AAV7EDP8_ARIFI</name>
<proteinExistence type="predicted"/>
<protein>
    <submittedName>
        <fullName evidence="1">Uncharacterized protein</fullName>
    </submittedName>
</protein>
<comment type="caution">
    <text evidence="1">The sequence shown here is derived from an EMBL/GenBank/DDBJ whole genome shotgun (WGS) entry which is preliminary data.</text>
</comment>
<keyword evidence="2" id="KW-1185">Reference proteome</keyword>
<evidence type="ECO:0000313" key="2">
    <source>
        <dbReference type="Proteomes" id="UP000825729"/>
    </source>
</evidence>
<organism evidence="1 2">
    <name type="scientific">Aristolochia fimbriata</name>
    <name type="common">White veined hardy Dutchman's pipe vine</name>
    <dbReference type="NCBI Taxonomy" id="158543"/>
    <lineage>
        <taxon>Eukaryota</taxon>
        <taxon>Viridiplantae</taxon>
        <taxon>Streptophyta</taxon>
        <taxon>Embryophyta</taxon>
        <taxon>Tracheophyta</taxon>
        <taxon>Spermatophyta</taxon>
        <taxon>Magnoliopsida</taxon>
        <taxon>Magnoliidae</taxon>
        <taxon>Piperales</taxon>
        <taxon>Aristolochiaceae</taxon>
        <taxon>Aristolochia</taxon>
    </lineage>
</organism>
<sequence length="130" mass="14516">MKEGSREAEVAAAFPVFVSAQEATSFNKSPPFRRSPWMPLAAGGLRLLLRPRARHVTLPTIFKVAGGAFLYTGKHFQWRKRTRSRSVFLIDFGRVVCVRELLWRWREERERRGCAGAAGSAAAAAAADLK</sequence>
<dbReference type="Proteomes" id="UP000825729">
    <property type="component" value="Unassembled WGS sequence"/>
</dbReference>
<gene>
    <name evidence="1" type="ORF">H6P81_016708</name>
</gene>
<dbReference type="EMBL" id="JAINDJ010000006">
    <property type="protein sequence ID" value="KAG9445368.1"/>
    <property type="molecule type" value="Genomic_DNA"/>
</dbReference>
<evidence type="ECO:0000313" key="1">
    <source>
        <dbReference type="EMBL" id="KAG9445368.1"/>
    </source>
</evidence>
<reference evidence="1 2" key="1">
    <citation type="submission" date="2021-07" db="EMBL/GenBank/DDBJ databases">
        <title>The Aristolochia fimbriata genome: insights into angiosperm evolution, floral development and chemical biosynthesis.</title>
        <authorList>
            <person name="Jiao Y."/>
        </authorList>
    </citation>
    <scope>NUCLEOTIDE SEQUENCE [LARGE SCALE GENOMIC DNA]</scope>
    <source>
        <strain evidence="1">IBCAS-2021</strain>
        <tissue evidence="1">Leaf</tissue>
    </source>
</reference>
<dbReference type="AlphaFoldDB" id="A0AAV7EDP8"/>
<accession>A0AAV7EDP8</accession>